<comment type="similarity">
    <text evidence="1 2">Belongs to the enoyl-CoA hydratase/isomerase family.</text>
</comment>
<dbReference type="SUPFAM" id="SSF52096">
    <property type="entry name" value="ClpP/crotonase"/>
    <property type="match status" value="1"/>
</dbReference>
<dbReference type="Pfam" id="PF00378">
    <property type="entry name" value="ECH_1"/>
    <property type="match status" value="1"/>
</dbReference>
<evidence type="ECO:0000256" key="1">
    <source>
        <dbReference type="ARBA" id="ARBA00005254"/>
    </source>
</evidence>
<evidence type="ECO:0000256" key="2">
    <source>
        <dbReference type="RuleBase" id="RU003707"/>
    </source>
</evidence>
<gene>
    <name evidence="3" type="ordered locus">Acel_1836</name>
</gene>
<evidence type="ECO:0000313" key="3">
    <source>
        <dbReference type="EMBL" id="ABK53608.1"/>
    </source>
</evidence>
<dbReference type="KEGG" id="ace:Acel_1836"/>
<sequence length="270" mass="27767">MSDMPGQVDGQGRSVAVERTGAVAVVVLAGRDGTGTLDLATKAALRDTLRRVADDSAVRAVVLTGTGSVFCLGQDLHEHAAALADDATRAWDTLRNHFNPIATALATMPKPVIAAVNGTAAGAGMSLALACDLRVAAPAATFHVAFPGIGLSVDTGMSWFLPRLIGYGRAMELLLRPRPISAAAAAELGLVTAVAEDVRQAAVQLAEELADGPTVAYGAIKQALLYSAAHGLPDALDLEAGMQTVAGITADHAGAVQAFLRKQKPRFEGR</sequence>
<proteinExistence type="inferred from homology"/>
<reference evidence="3 4" key="1">
    <citation type="journal article" date="2009" name="Genome Res.">
        <title>Complete genome of the cellulolytic thermophile Acidothermus cellulolyticus 11B provides insights into its ecophysiological and evolutionary adaptations.</title>
        <authorList>
            <person name="Barabote R.D."/>
            <person name="Xie G."/>
            <person name="Leu D.H."/>
            <person name="Normand P."/>
            <person name="Necsulea A."/>
            <person name="Daubin V."/>
            <person name="Medigue C."/>
            <person name="Adney W.S."/>
            <person name="Xu X.C."/>
            <person name="Lapidus A."/>
            <person name="Parales R.E."/>
            <person name="Detter C."/>
            <person name="Pujic P."/>
            <person name="Bruce D."/>
            <person name="Lavire C."/>
            <person name="Challacombe J.F."/>
            <person name="Brettin T.S."/>
            <person name="Berry A.M."/>
        </authorList>
    </citation>
    <scope>NUCLEOTIDE SEQUENCE [LARGE SCALE GENOMIC DNA]</scope>
    <source>
        <strain evidence="4">ATCC 43068 / DSM 8971 / 11B</strain>
    </source>
</reference>
<accession>A0LVZ8</accession>
<dbReference type="eggNOG" id="COG1024">
    <property type="taxonomic scope" value="Bacteria"/>
</dbReference>
<dbReference type="Gene3D" id="3.90.226.10">
    <property type="entry name" value="2-enoyl-CoA Hydratase, Chain A, domain 1"/>
    <property type="match status" value="1"/>
</dbReference>
<keyword evidence="4" id="KW-1185">Reference proteome</keyword>
<protein>
    <submittedName>
        <fullName evidence="3">Enoyl-CoA hydratase</fullName>
        <ecNumber evidence="3">4.2.1.17</ecNumber>
    </submittedName>
</protein>
<dbReference type="EMBL" id="CP000481">
    <property type="protein sequence ID" value="ABK53608.1"/>
    <property type="molecule type" value="Genomic_DNA"/>
</dbReference>
<dbReference type="PROSITE" id="PS00166">
    <property type="entry name" value="ENOYL_COA_HYDRATASE"/>
    <property type="match status" value="1"/>
</dbReference>
<dbReference type="RefSeq" id="WP_011720671.1">
    <property type="nucleotide sequence ID" value="NC_008578.1"/>
</dbReference>
<keyword evidence="3" id="KW-0456">Lyase</keyword>
<name>A0LVZ8_ACIC1</name>
<dbReference type="STRING" id="351607.Acel_1836"/>
<dbReference type="InterPro" id="IPR018376">
    <property type="entry name" value="Enoyl-CoA_hyd/isom_CS"/>
</dbReference>
<dbReference type="FunCoup" id="A0LVZ8">
    <property type="interactions" value="32"/>
</dbReference>
<dbReference type="Proteomes" id="UP000008221">
    <property type="component" value="Chromosome"/>
</dbReference>
<dbReference type="InterPro" id="IPR014748">
    <property type="entry name" value="Enoyl-CoA_hydra_C"/>
</dbReference>
<dbReference type="AlphaFoldDB" id="A0LVZ8"/>
<dbReference type="CDD" id="cd06558">
    <property type="entry name" value="crotonase-like"/>
    <property type="match status" value="1"/>
</dbReference>
<evidence type="ECO:0000313" key="4">
    <source>
        <dbReference type="Proteomes" id="UP000008221"/>
    </source>
</evidence>
<dbReference type="HOGENOM" id="CLU_009834_7_2_11"/>
<dbReference type="InterPro" id="IPR029045">
    <property type="entry name" value="ClpP/crotonase-like_dom_sf"/>
</dbReference>
<dbReference type="Gene3D" id="1.10.12.10">
    <property type="entry name" value="Lyase 2-enoyl-coa Hydratase, Chain A, domain 2"/>
    <property type="match status" value="1"/>
</dbReference>
<dbReference type="GO" id="GO:0004300">
    <property type="term" value="F:enoyl-CoA hydratase activity"/>
    <property type="evidence" value="ECO:0007669"/>
    <property type="project" value="UniProtKB-EC"/>
</dbReference>
<organism evidence="3 4">
    <name type="scientific">Acidothermus cellulolyticus (strain ATCC 43068 / DSM 8971 / 11B)</name>
    <dbReference type="NCBI Taxonomy" id="351607"/>
    <lineage>
        <taxon>Bacteria</taxon>
        <taxon>Bacillati</taxon>
        <taxon>Actinomycetota</taxon>
        <taxon>Actinomycetes</taxon>
        <taxon>Acidothermales</taxon>
        <taxon>Acidothermaceae</taxon>
        <taxon>Acidothermus</taxon>
    </lineage>
</organism>
<dbReference type="InParanoid" id="A0LVZ8"/>
<dbReference type="PANTHER" id="PTHR43459:SF1">
    <property type="entry name" value="EG:BACN32G11.4 PROTEIN"/>
    <property type="match status" value="1"/>
</dbReference>
<dbReference type="EC" id="4.2.1.17" evidence="3"/>
<dbReference type="PANTHER" id="PTHR43459">
    <property type="entry name" value="ENOYL-COA HYDRATASE"/>
    <property type="match status" value="1"/>
</dbReference>
<dbReference type="InterPro" id="IPR001753">
    <property type="entry name" value="Enoyl-CoA_hydra/iso"/>
</dbReference>